<dbReference type="STRING" id="749551.HMPREF9555_01625"/>
<accession>E7N3N5</accession>
<dbReference type="AlphaFoldDB" id="E7N3N5"/>
<keyword evidence="6" id="KW-0472">Membrane</keyword>
<evidence type="ECO:0000313" key="9">
    <source>
        <dbReference type="Proteomes" id="UP000004633"/>
    </source>
</evidence>
<dbReference type="GO" id="GO:0016668">
    <property type="term" value="F:oxidoreductase activity, acting on a sulfur group of donors, NAD(P) as acceptor"/>
    <property type="evidence" value="ECO:0007669"/>
    <property type="project" value="UniProtKB-ARBA"/>
</dbReference>
<keyword evidence="1" id="KW-0285">Flavoprotein</keyword>
<organism evidence="8 9">
    <name type="scientific">Selenomonas artemidis F0399</name>
    <dbReference type="NCBI Taxonomy" id="749551"/>
    <lineage>
        <taxon>Bacteria</taxon>
        <taxon>Bacillati</taxon>
        <taxon>Bacillota</taxon>
        <taxon>Negativicutes</taxon>
        <taxon>Selenomonadales</taxon>
        <taxon>Selenomonadaceae</taxon>
        <taxon>Selenomonas</taxon>
    </lineage>
</organism>
<proteinExistence type="predicted"/>
<name>E7N3N5_9FIRM</name>
<keyword evidence="9" id="KW-1185">Reference proteome</keyword>
<feature type="domain" description="FAD/NAD(P)-binding" evidence="7">
    <location>
        <begin position="38"/>
        <end position="324"/>
    </location>
</feature>
<dbReference type="HOGENOM" id="CLU_031864_5_3_9"/>
<comment type="caution">
    <text evidence="8">The sequence shown here is derived from an EMBL/GenBank/DDBJ whole genome shotgun (WGS) entry which is preliminary data.</text>
</comment>
<evidence type="ECO:0000256" key="5">
    <source>
        <dbReference type="ARBA" id="ARBA00023284"/>
    </source>
</evidence>
<evidence type="ECO:0000256" key="3">
    <source>
        <dbReference type="ARBA" id="ARBA00023002"/>
    </source>
</evidence>
<reference evidence="8 9" key="1">
    <citation type="submission" date="2010-08" db="EMBL/GenBank/DDBJ databases">
        <authorList>
            <person name="Weinstock G."/>
            <person name="Sodergren E."/>
            <person name="Clifton S."/>
            <person name="Fulton L."/>
            <person name="Fulton B."/>
            <person name="Courtney L."/>
            <person name="Fronick C."/>
            <person name="Harrison M."/>
            <person name="Strong C."/>
            <person name="Farmer C."/>
            <person name="Delahaunty K."/>
            <person name="Markovic C."/>
            <person name="Hall O."/>
            <person name="Minx P."/>
            <person name="Tomlinson C."/>
            <person name="Mitreva M."/>
            <person name="Hou S."/>
            <person name="Chen J."/>
            <person name="Wollam A."/>
            <person name="Pepin K.H."/>
            <person name="Johnson M."/>
            <person name="Bhonagiri V."/>
            <person name="Zhang X."/>
            <person name="Suruliraj S."/>
            <person name="Warren W."/>
            <person name="Chinwalla A."/>
            <person name="Mardis E.R."/>
            <person name="Wilson R.K."/>
        </authorList>
    </citation>
    <scope>NUCLEOTIDE SEQUENCE [LARGE SCALE GENOMIC DNA]</scope>
    <source>
        <strain evidence="8 9">F0399</strain>
    </source>
</reference>
<dbReference type="SUPFAM" id="SSF51905">
    <property type="entry name" value="FAD/NAD(P)-binding domain"/>
    <property type="match status" value="1"/>
</dbReference>
<dbReference type="Proteomes" id="UP000004633">
    <property type="component" value="Unassembled WGS sequence"/>
</dbReference>
<keyword evidence="6" id="KW-0812">Transmembrane</keyword>
<keyword evidence="2" id="KW-0274">FAD</keyword>
<keyword evidence="5" id="KW-0676">Redox-active center</keyword>
<dbReference type="EMBL" id="AECV01000035">
    <property type="protein sequence ID" value="EFW29220.1"/>
    <property type="molecule type" value="Genomic_DNA"/>
</dbReference>
<dbReference type="InterPro" id="IPR036188">
    <property type="entry name" value="FAD/NAD-bd_sf"/>
</dbReference>
<dbReference type="InterPro" id="IPR008255">
    <property type="entry name" value="Pyr_nucl-diS_OxRdtase_2_AS"/>
</dbReference>
<feature type="transmembrane region" description="Helical" evidence="6">
    <location>
        <begin position="40"/>
        <end position="57"/>
    </location>
</feature>
<evidence type="ECO:0000259" key="7">
    <source>
        <dbReference type="Pfam" id="PF07992"/>
    </source>
</evidence>
<dbReference type="PRINTS" id="PR00469">
    <property type="entry name" value="PNDRDTASEII"/>
</dbReference>
<keyword evidence="6" id="KW-1133">Transmembrane helix</keyword>
<dbReference type="PROSITE" id="PS00573">
    <property type="entry name" value="PYRIDINE_REDOX_2"/>
    <property type="match status" value="1"/>
</dbReference>
<evidence type="ECO:0000313" key="8">
    <source>
        <dbReference type="EMBL" id="EFW29220.1"/>
    </source>
</evidence>
<evidence type="ECO:0000256" key="2">
    <source>
        <dbReference type="ARBA" id="ARBA00022827"/>
    </source>
</evidence>
<dbReference type="Gene3D" id="3.50.50.60">
    <property type="entry name" value="FAD/NAD(P)-binding domain"/>
    <property type="match status" value="2"/>
</dbReference>
<sequence>MECGLFLCIKSHKQLDRHVIIIKKSKGDDMMAKQHIEKDIIIIGAGMAGLTAALYAGRMNLRTLVLENSLVGGQIATASDIENFPGFERVSGMELIGTLEKQAKNFGAEIDEFDRIERVDLKSAPKIVETETRIYETPVIIIASGMNRRKLPLPQEPHYFNRGVHYCELCDGHTYQDKIITVMGGGNAAVDAANFLTKYAKHLYLIHRSQLRADKSSQDALYANPKVTVMLETEITHLVGEDRLTAIELLHKDTGKTETLPADAIFVNIGVLPNTDLFKGQIALTESGYIAADENCRTEIPGVFVAGDIREKEIHQLTTAASDGTTAALHAEKYLASLK</sequence>
<dbReference type="Pfam" id="PF07992">
    <property type="entry name" value="Pyr_redox_2"/>
    <property type="match status" value="1"/>
</dbReference>
<protein>
    <submittedName>
        <fullName evidence="8">Putative thioredoxin-disulfide reductase</fullName>
    </submittedName>
</protein>
<evidence type="ECO:0000256" key="1">
    <source>
        <dbReference type="ARBA" id="ARBA00022630"/>
    </source>
</evidence>
<evidence type="ECO:0000256" key="4">
    <source>
        <dbReference type="ARBA" id="ARBA00023157"/>
    </source>
</evidence>
<keyword evidence="4" id="KW-1015">Disulfide bond</keyword>
<dbReference type="InterPro" id="IPR023753">
    <property type="entry name" value="FAD/NAD-binding_dom"/>
</dbReference>
<dbReference type="InterPro" id="IPR050097">
    <property type="entry name" value="Ferredoxin-NADP_redctase_2"/>
</dbReference>
<dbReference type="PANTHER" id="PTHR48105">
    <property type="entry name" value="THIOREDOXIN REDUCTASE 1-RELATED-RELATED"/>
    <property type="match status" value="1"/>
</dbReference>
<evidence type="ECO:0000256" key="6">
    <source>
        <dbReference type="SAM" id="Phobius"/>
    </source>
</evidence>
<gene>
    <name evidence="8" type="ORF">HMPREF9555_01625</name>
</gene>
<dbReference type="PRINTS" id="PR00368">
    <property type="entry name" value="FADPNR"/>
</dbReference>
<keyword evidence="3" id="KW-0560">Oxidoreductase</keyword>